<evidence type="ECO:0000313" key="2">
    <source>
        <dbReference type="EMBL" id="KAH9630512.1"/>
    </source>
</evidence>
<gene>
    <name evidence="2" type="ORF">HF086_006479</name>
</gene>
<feature type="compositionally biased region" description="Polar residues" evidence="1">
    <location>
        <begin position="586"/>
        <end position="605"/>
    </location>
</feature>
<name>A0A922SAG8_SPOEX</name>
<organism evidence="2 3">
    <name type="scientific">Spodoptera exigua</name>
    <name type="common">Beet armyworm</name>
    <name type="synonym">Noctua fulgens</name>
    <dbReference type="NCBI Taxonomy" id="7107"/>
    <lineage>
        <taxon>Eukaryota</taxon>
        <taxon>Metazoa</taxon>
        <taxon>Ecdysozoa</taxon>
        <taxon>Arthropoda</taxon>
        <taxon>Hexapoda</taxon>
        <taxon>Insecta</taxon>
        <taxon>Pterygota</taxon>
        <taxon>Neoptera</taxon>
        <taxon>Endopterygota</taxon>
        <taxon>Lepidoptera</taxon>
        <taxon>Glossata</taxon>
        <taxon>Ditrysia</taxon>
        <taxon>Noctuoidea</taxon>
        <taxon>Noctuidae</taxon>
        <taxon>Amphipyrinae</taxon>
        <taxon>Spodoptera</taxon>
    </lineage>
</organism>
<evidence type="ECO:0000256" key="1">
    <source>
        <dbReference type="SAM" id="MobiDB-lite"/>
    </source>
</evidence>
<feature type="region of interest" description="Disordered" evidence="1">
    <location>
        <begin position="584"/>
        <end position="605"/>
    </location>
</feature>
<evidence type="ECO:0000313" key="3">
    <source>
        <dbReference type="Proteomes" id="UP000814243"/>
    </source>
</evidence>
<dbReference type="AlphaFoldDB" id="A0A922SAG8"/>
<sequence>MKVILITLFLNYELFVCQIIRKELLNDTLLAKKVHKSLKQIDALLDGVQKEINKQRIILKSRIDYENAPIPDDGDFLNYDVTDLFWGEQTGLDGMTHEDKTSTFLATPETVAPVQTPEEINEEEITWPSLTTPEYTTSKYFPRYPYEPPQLYQTIPALTAPQEPVPTRNDSFDIIITPPNFVNMTHKVKNDADYDYHKEFHAPSDPEDTCSKMDSQNFILGRADYMLVPETELYEIFTTTPEHDPLTSTTIVTALPGSAGEVLYGGIGIKTTTDLTPSPRQVYFKMMEEQNEGYLTIFLLEILKITSLKDEKLVKEVLLEYIHIHFIFYSWYNTDQLMWFGQPLADVIQKLSRFISEAPIDYVRIRKTAVAVDVNSIIDYADLLYTDDEGGQLFDAIMEYEEYPNATKAKSKYLRKLHNRNTNKRMRKIKKQEVVDDVIKHFSSRLKNIESLKRSSNYAKDMITPVVNNNMFAENKIYFKSSKDKVKYNEYDESPINYKKILLDTSFENQEESKIDVDGHTNQKSHYIDFDETPTIEENSHVSTNEIDGMTENLQNAIENTQVNENYKKMKAFKSYAQILNEDNNHNIPSKNSDSDVSLPSDVYS</sequence>
<reference evidence="2" key="1">
    <citation type="journal article" date="2021" name="G3 (Bethesda)">
        <title>Genome and transcriptome analysis of the beet armyworm Spodoptera exigua reveals targets for pest control. .</title>
        <authorList>
            <person name="Simon S."/>
            <person name="Breeschoten T."/>
            <person name="Jansen H.J."/>
            <person name="Dirks R.P."/>
            <person name="Schranz M.E."/>
            <person name="Ros V.I.D."/>
        </authorList>
    </citation>
    <scope>NUCLEOTIDE SEQUENCE</scope>
    <source>
        <strain evidence="2">TB_SE_WUR_2020</strain>
    </source>
</reference>
<dbReference type="Proteomes" id="UP000814243">
    <property type="component" value="Unassembled WGS sequence"/>
</dbReference>
<proteinExistence type="predicted"/>
<comment type="caution">
    <text evidence="2">The sequence shown here is derived from an EMBL/GenBank/DDBJ whole genome shotgun (WGS) entry which is preliminary data.</text>
</comment>
<protein>
    <submittedName>
        <fullName evidence="2">Uncharacterized protein</fullName>
    </submittedName>
</protein>
<accession>A0A922SAG8</accession>
<dbReference type="EMBL" id="JACEFF010000820">
    <property type="protein sequence ID" value="KAH9630512.1"/>
    <property type="molecule type" value="Genomic_DNA"/>
</dbReference>